<dbReference type="InterPro" id="IPR046866">
    <property type="entry name" value="FapA_N"/>
</dbReference>
<dbReference type="EMBL" id="JAAIUV010000020">
    <property type="protein sequence ID" value="NEX79654.1"/>
    <property type="molecule type" value="Genomic_DNA"/>
</dbReference>
<sequence length="663" mass="74530">MSGKNLSKGKKNKKEINKGWNLSKIQNPQEKRKRKSKRFFRLLGTKLVLRKRNKEDLTIDKVHRFRTSAMEIEEKRTEVHLGKVWVKDGQIYCKESSAHFPTITVSEGMHLYKNGKLVKKTTVLSEKDQIRVDFPNERKEASWSIQLHPSKMEAILNVEMGYQKVHQLKDQEPSAHLDLQIETKLKMINPLQATHLEQRMKELGINTGIQPQEIQRALNATESGQFIIAKGLEPIQGKDGWVEWASEFFDSSHLRSKEENGIQPLTSQNFVQSGQLIGTIHPPVPGKAGYSVTGESIPANSTKAIQLQLGKGTDLLEKGSKIVALLPGRVSIQQSEEKLAVCVIPRYYQSGHLYNRAGQIQFYGDVEIKGDVDEKAVVEAMHDIVVHGMVNESKITAGNHIIVCKNVLNGRLSAGKEFTSVMELGMILSQVSSQLHDLASAVVQVFQSPLFKKSDMGKMGIRSLIRLLLQKKFQQLPSLIKKLEKWIVMNEHRHMVEPELKEIHSELVDAFFNLESSPLKDVADIESIKDRMEKIRVYYSFSESNNAKIIIPYALNSEIICSGDVSIIGKGSLDTKIFSEGRVEIKGVLCGGNVYAAKGVVVEETWIRGKEKTKISVPLGQSIKINHAQGGTIIQIGSQMYRLENEKKNVHAVLSKEGTFQFL</sequence>
<dbReference type="Proteomes" id="UP000481621">
    <property type="component" value="Unassembled WGS sequence"/>
</dbReference>
<dbReference type="Pfam" id="PF20250">
    <property type="entry name" value="FapA_N"/>
    <property type="match status" value="1"/>
</dbReference>
<feature type="region of interest" description="Disordered" evidence="1">
    <location>
        <begin position="1"/>
        <end position="36"/>
    </location>
</feature>
<evidence type="ECO:0000313" key="3">
    <source>
        <dbReference type="EMBL" id="NEX79654.1"/>
    </source>
</evidence>
<reference evidence="3" key="1">
    <citation type="submission" date="2020-02" db="EMBL/GenBank/DDBJ databases">
        <title>Bacillus sedimentmangrovi sp. nov., isolated from sediment of the mangrove ecosystem.</title>
        <authorList>
            <person name="Liu G."/>
        </authorList>
    </citation>
    <scope>NUCLEOTIDE SEQUENCE [LARGE SCALE GENOMIC DNA]</scope>
    <source>
        <strain evidence="3">SgZ-7</strain>
    </source>
</reference>
<evidence type="ECO:0000313" key="4">
    <source>
        <dbReference type="Proteomes" id="UP000481621"/>
    </source>
</evidence>
<gene>
    <name evidence="3" type="ORF">G4Z05_12385</name>
</gene>
<feature type="domain" description="Flagellar Assembly Protein A N-terminal region" evidence="2">
    <location>
        <begin position="169"/>
        <end position="334"/>
    </location>
</feature>
<evidence type="ECO:0000259" key="2">
    <source>
        <dbReference type="Pfam" id="PF20250"/>
    </source>
</evidence>
<dbReference type="PANTHER" id="PTHR38032">
    <property type="entry name" value="POLYMERASE-RELATED"/>
    <property type="match status" value="1"/>
</dbReference>
<dbReference type="AlphaFoldDB" id="A0A6B3TRL2"/>
<organism evidence="3 4">
    <name type="scientific">Neobacillus thermocopriae</name>
    <dbReference type="NCBI Taxonomy" id="1215031"/>
    <lineage>
        <taxon>Bacteria</taxon>
        <taxon>Bacillati</taxon>
        <taxon>Bacillota</taxon>
        <taxon>Bacilli</taxon>
        <taxon>Bacillales</taxon>
        <taxon>Bacillaceae</taxon>
        <taxon>Neobacillus</taxon>
    </lineage>
</organism>
<dbReference type="Pfam" id="PF03961">
    <property type="entry name" value="FapA"/>
    <property type="match status" value="1"/>
</dbReference>
<comment type="caution">
    <text evidence="3">The sequence shown here is derived from an EMBL/GenBank/DDBJ whole genome shotgun (WGS) entry which is preliminary data.</text>
</comment>
<keyword evidence="4" id="KW-1185">Reference proteome</keyword>
<evidence type="ECO:0000256" key="1">
    <source>
        <dbReference type="SAM" id="MobiDB-lite"/>
    </source>
</evidence>
<dbReference type="RefSeq" id="WP_163252171.1">
    <property type="nucleotide sequence ID" value="NZ_JAAIUV010000020.1"/>
</dbReference>
<dbReference type="InterPro" id="IPR005646">
    <property type="entry name" value="FapA"/>
</dbReference>
<dbReference type="PANTHER" id="PTHR38032:SF1">
    <property type="entry name" value="RNA-BINDING PROTEIN KHPB N-TERMINAL DOMAIN-CONTAINING PROTEIN"/>
    <property type="match status" value="1"/>
</dbReference>
<dbReference type="InterPro" id="IPR046865">
    <property type="entry name" value="FapA_b_solenoid"/>
</dbReference>
<protein>
    <submittedName>
        <fullName evidence="3">DUF342 domain-containing protein</fullName>
    </submittedName>
</protein>
<name>A0A6B3TRL2_9BACI</name>
<accession>A0A6B3TRL2</accession>
<proteinExistence type="predicted"/>